<dbReference type="Proteomes" id="UP000294581">
    <property type="component" value="Unassembled WGS sequence"/>
</dbReference>
<sequence length="323" mass="34865">MTSRRRLGRLFLGVAGLATVIEVVFFHHLNHLLNSQQVATERAIQQLVRVRGTQILSNLKKQYQGVTQSPNGQYATYVETAGNGTDVVHVVSLETGKQISEATDLYPVQYVEWLGNAEVFVGEQRSPGNLELNTFYVSNGQQADITAASVPVFSGLSPDAQITKVTYSTQTNDIFVLITSNGSSQIYHVGTMEDVQAVPVPAGYVKNIAMTETGKILYVEMNQNGVWNVLKLSETSATSSYTPDFEMNAQLVKANAALISVVGDTLYYGAVNSNGLVTAVYRQSQGTSELVKQLTHPILASRISVTGTGELVLNPSAVTNASV</sequence>
<dbReference type="AlphaFoldDB" id="A0A4R8LSU6"/>
<protein>
    <submittedName>
        <fullName evidence="1">Uncharacterized protein</fullName>
    </submittedName>
</protein>
<evidence type="ECO:0000313" key="2">
    <source>
        <dbReference type="Proteomes" id="UP000294581"/>
    </source>
</evidence>
<evidence type="ECO:0000313" key="1">
    <source>
        <dbReference type="EMBL" id="TDY50644.1"/>
    </source>
</evidence>
<dbReference type="SUPFAM" id="SSF69322">
    <property type="entry name" value="Tricorn protease domain 2"/>
    <property type="match status" value="1"/>
</dbReference>
<dbReference type="EMBL" id="SORF01000002">
    <property type="protein sequence ID" value="TDY50644.1"/>
    <property type="molecule type" value="Genomic_DNA"/>
</dbReference>
<dbReference type="OrthoDB" id="2677678at2"/>
<reference evidence="1 2" key="1">
    <citation type="submission" date="2019-03" db="EMBL/GenBank/DDBJ databases">
        <title>Genomic Encyclopedia of Type Strains, Phase IV (KMG-IV): sequencing the most valuable type-strain genomes for metagenomic binning, comparative biology and taxonomic classification.</title>
        <authorList>
            <person name="Goeker M."/>
        </authorList>
    </citation>
    <scope>NUCLEOTIDE SEQUENCE [LARGE SCALE GENOMIC DNA]</scope>
    <source>
        <strain evidence="1 2">DSM 17974</strain>
    </source>
</reference>
<dbReference type="RefSeq" id="WP_134158576.1">
    <property type="nucleotide sequence ID" value="NZ_SORF01000002.1"/>
</dbReference>
<dbReference type="Gene3D" id="2.130.10.120">
    <property type="entry name" value="Prolyl oligopeptidase, N-terminal domain"/>
    <property type="match status" value="1"/>
</dbReference>
<organism evidence="1 2">
    <name type="scientific">Alicyclobacillus sacchari</name>
    <dbReference type="NCBI Taxonomy" id="392010"/>
    <lineage>
        <taxon>Bacteria</taxon>
        <taxon>Bacillati</taxon>
        <taxon>Bacillota</taxon>
        <taxon>Bacilli</taxon>
        <taxon>Bacillales</taxon>
        <taxon>Alicyclobacillaceae</taxon>
        <taxon>Alicyclobacillus</taxon>
    </lineage>
</organism>
<keyword evidence="2" id="KW-1185">Reference proteome</keyword>
<name>A0A4R8LSU6_9BACL</name>
<proteinExistence type="predicted"/>
<accession>A0A4R8LSU6</accession>
<gene>
    <name evidence="1" type="ORF">C7445_102204</name>
</gene>
<comment type="caution">
    <text evidence="1">The sequence shown here is derived from an EMBL/GenBank/DDBJ whole genome shotgun (WGS) entry which is preliminary data.</text>
</comment>